<proteinExistence type="predicted"/>
<evidence type="ECO:0000313" key="3">
    <source>
        <dbReference type="EMBL" id="MFC0716243.1"/>
    </source>
</evidence>
<dbReference type="Proteomes" id="UP001589898">
    <property type="component" value="Unassembled WGS sequence"/>
</dbReference>
<dbReference type="Pfam" id="PF09983">
    <property type="entry name" value="JetD_C"/>
    <property type="match status" value="1"/>
</dbReference>
<dbReference type="RefSeq" id="WP_229822962.1">
    <property type="nucleotide sequence ID" value="NZ_BMZT01000001.1"/>
</dbReference>
<dbReference type="EMBL" id="JBHLTF010000001">
    <property type="protein sequence ID" value="MFC0716243.1"/>
    <property type="molecule type" value="Genomic_DNA"/>
</dbReference>
<comment type="caution">
    <text evidence="3">The sequence shown here is derived from an EMBL/GenBank/DDBJ whole genome shotgun (WGS) entry which is preliminary data.</text>
</comment>
<feature type="compositionally biased region" description="Basic and acidic residues" evidence="1">
    <location>
        <begin position="404"/>
        <end position="418"/>
    </location>
</feature>
<accession>A0ABV6SS39</accession>
<feature type="compositionally biased region" description="Polar residues" evidence="1">
    <location>
        <begin position="424"/>
        <end position="436"/>
    </location>
</feature>
<evidence type="ECO:0000259" key="2">
    <source>
        <dbReference type="Pfam" id="PF09983"/>
    </source>
</evidence>
<protein>
    <submittedName>
        <fullName evidence="3">Wadjet anti-phage system protein JetD domain-containing protein</fullName>
    </submittedName>
</protein>
<evidence type="ECO:0000313" key="4">
    <source>
        <dbReference type="Proteomes" id="UP001589898"/>
    </source>
</evidence>
<dbReference type="InterPro" id="IPR024534">
    <property type="entry name" value="JetD_C"/>
</dbReference>
<reference evidence="3 4" key="1">
    <citation type="submission" date="2024-09" db="EMBL/GenBank/DDBJ databases">
        <authorList>
            <person name="Sun Q."/>
            <person name="Mori K."/>
        </authorList>
    </citation>
    <scope>NUCLEOTIDE SEQUENCE [LARGE SCALE GENOMIC DNA]</scope>
    <source>
        <strain evidence="3 4">KCTC 52403</strain>
    </source>
</reference>
<name>A0ABV6SS39_9GAMM</name>
<gene>
    <name evidence="3" type="ORF">ACFFFU_00455</name>
</gene>
<evidence type="ECO:0000256" key="1">
    <source>
        <dbReference type="SAM" id="MobiDB-lite"/>
    </source>
</evidence>
<organism evidence="3 4">
    <name type="scientific">Luteimonas padinae</name>
    <dbReference type="NCBI Taxonomy" id="1714359"/>
    <lineage>
        <taxon>Bacteria</taxon>
        <taxon>Pseudomonadati</taxon>
        <taxon>Pseudomonadota</taxon>
        <taxon>Gammaproteobacteria</taxon>
        <taxon>Lysobacterales</taxon>
        <taxon>Lysobacteraceae</taxon>
        <taxon>Luteimonas</taxon>
    </lineage>
</organism>
<feature type="domain" description="Wadjet protein JetD C-terminal" evidence="2">
    <location>
        <begin position="240"/>
        <end position="394"/>
    </location>
</feature>
<feature type="region of interest" description="Disordered" evidence="1">
    <location>
        <begin position="403"/>
        <end position="436"/>
    </location>
</feature>
<keyword evidence="4" id="KW-1185">Reference proteome</keyword>
<sequence>MNPARGTLERLLRKGERARLRGDAAAASLPMTTAASAKDYLALDTLADREAFHARIAMAERSGAIGVERDRHRGDGQRLLRITVADLDALAAHLGVQLLDARAATAAGLLQPWQARFPVLDTVLQAWRSDRKVRAQGPEAAADLADAARAVAALQDAPGGERILRRESVRLFGDSKRLERLTPLLELLVTGETAASGLVREEVWSAIGLRREPQPLLLAGRGHVDLEGSVLPLVRPYLGLPMDTLRSLATDARYLLTIENLASFHDATSHPAAAHGLLLYTGGMPSPAWRRACARIIAGLPATATLYHWGDIDEGGFRIAAVLAEVARGAGRTLQPWRMSMASLDQTMDEGMHRQPTPATLAAMQRWARRAGWDEVAGDLARQPMQLEQERLEIVLPVVTIRHMPPDDSHGQAHEHQHGRNSRKQAGSASPGTTRR</sequence>